<keyword evidence="8 12" id="KW-0798">TonB box</keyword>
<evidence type="ECO:0000256" key="13">
    <source>
        <dbReference type="SAM" id="SignalP"/>
    </source>
</evidence>
<evidence type="ECO:0000259" key="14">
    <source>
        <dbReference type="Pfam" id="PF00593"/>
    </source>
</evidence>
<dbReference type="InterPro" id="IPR012910">
    <property type="entry name" value="Plug_dom"/>
</dbReference>
<comment type="subcellular location">
    <subcellularLocation>
        <location evidence="1 11">Cell outer membrane</location>
        <topology evidence="1 11">Multi-pass membrane protein</topology>
    </subcellularLocation>
</comment>
<feature type="signal peptide" evidence="13">
    <location>
        <begin position="1"/>
        <end position="26"/>
    </location>
</feature>
<protein>
    <submittedName>
        <fullName evidence="16">Iron complex outermembrane recepter protein</fullName>
    </submittedName>
</protein>
<keyword evidence="13" id="KW-0732">Signal</keyword>
<keyword evidence="9 11" id="KW-0472">Membrane</keyword>
<keyword evidence="4" id="KW-0410">Iron transport</keyword>
<keyword evidence="10 11" id="KW-0998">Cell outer membrane</keyword>
<evidence type="ECO:0000256" key="3">
    <source>
        <dbReference type="ARBA" id="ARBA00022452"/>
    </source>
</evidence>
<keyword evidence="3 11" id="KW-1134">Transmembrane beta strand</keyword>
<keyword evidence="5 11" id="KW-0812">Transmembrane</keyword>
<dbReference type="PANTHER" id="PTHR32552">
    <property type="entry name" value="FERRICHROME IRON RECEPTOR-RELATED"/>
    <property type="match status" value="1"/>
</dbReference>
<feature type="domain" description="TonB-dependent receptor plug" evidence="15">
    <location>
        <begin position="57"/>
        <end position="167"/>
    </location>
</feature>
<evidence type="ECO:0000256" key="9">
    <source>
        <dbReference type="ARBA" id="ARBA00023136"/>
    </source>
</evidence>
<feature type="domain" description="TonB-dependent receptor-like beta-barrel" evidence="14">
    <location>
        <begin position="301"/>
        <end position="741"/>
    </location>
</feature>
<gene>
    <name evidence="16" type="ORF">SAMN05192580_1693</name>
</gene>
<dbReference type="PROSITE" id="PS52016">
    <property type="entry name" value="TONB_DEPENDENT_REC_3"/>
    <property type="match status" value="1"/>
</dbReference>
<evidence type="ECO:0000256" key="7">
    <source>
        <dbReference type="ARBA" id="ARBA00023065"/>
    </source>
</evidence>
<dbReference type="STRING" id="1166337.SAMN05192580_1693"/>
<dbReference type="OrthoDB" id="9760333at2"/>
<name>A0A1I6KFT0_9SPHN</name>
<comment type="similarity">
    <text evidence="11 12">Belongs to the TonB-dependent receptor family.</text>
</comment>
<feature type="chain" id="PRO_5011642262" evidence="13">
    <location>
        <begin position="27"/>
        <end position="778"/>
    </location>
</feature>
<dbReference type="SUPFAM" id="SSF56935">
    <property type="entry name" value="Porins"/>
    <property type="match status" value="1"/>
</dbReference>
<evidence type="ECO:0000256" key="5">
    <source>
        <dbReference type="ARBA" id="ARBA00022692"/>
    </source>
</evidence>
<reference evidence="16 17" key="1">
    <citation type="submission" date="2016-10" db="EMBL/GenBank/DDBJ databases">
        <authorList>
            <person name="de Groot N.N."/>
        </authorList>
    </citation>
    <scope>NUCLEOTIDE SEQUENCE [LARGE SCALE GENOMIC DNA]</scope>
    <source>
        <strain evidence="16 17">S5-249</strain>
    </source>
</reference>
<dbReference type="Proteomes" id="UP000198824">
    <property type="component" value="Unassembled WGS sequence"/>
</dbReference>
<evidence type="ECO:0000259" key="15">
    <source>
        <dbReference type="Pfam" id="PF07715"/>
    </source>
</evidence>
<dbReference type="AlphaFoldDB" id="A0A1I6KFT0"/>
<evidence type="ECO:0000256" key="6">
    <source>
        <dbReference type="ARBA" id="ARBA00023004"/>
    </source>
</evidence>
<keyword evidence="6" id="KW-0408">Iron</keyword>
<evidence type="ECO:0000256" key="4">
    <source>
        <dbReference type="ARBA" id="ARBA00022496"/>
    </source>
</evidence>
<keyword evidence="7" id="KW-0406">Ion transport</keyword>
<keyword evidence="2 11" id="KW-0813">Transport</keyword>
<dbReference type="RefSeq" id="WP_093313224.1">
    <property type="nucleotide sequence ID" value="NZ_FOZG01000001.1"/>
</dbReference>
<evidence type="ECO:0000256" key="8">
    <source>
        <dbReference type="ARBA" id="ARBA00023077"/>
    </source>
</evidence>
<dbReference type="GO" id="GO:0006826">
    <property type="term" value="P:iron ion transport"/>
    <property type="evidence" value="ECO:0007669"/>
    <property type="project" value="UniProtKB-KW"/>
</dbReference>
<dbReference type="InterPro" id="IPR000531">
    <property type="entry name" value="Beta-barrel_TonB"/>
</dbReference>
<sequence length="778" mass="84636">MHASFARAGSAILLLALSSVSAPALAQAVQPTAATEGAPADGLADIVVTARRRAEQAQDVPVSVTALSGDALEQRNVRTIESLSALAPNLNINQSSGAISGSVIAIRGISDNNPTVLTNDPPVGLYLDGVYLGRTAGGIFDIVDLERVEVLRGPQGALFGRNTTGGAVSLVTSRPKDTFGIQQKVSYGSFDEWTSRTRIDLGELGDSGIALRLAYAHRQRDGFFDNPLVEDRYDPGALNTDTVFASLHGDWSNFRWDVRGDYQNRKGVASLMQAVAADALRTRYFGASPNFGGRPFVLSTDRLKTLAVDFRGRASAEIWGVSNTFEYDLSDTLTLKSISAYRALRVHEFGDLSGQTGLRGLVLNSATGAVSVQPVTPFQSQNFSRQRQVSQELQLLGDTDRLTYVAGLYYFRERVAQQNPQNFTFVIQTATGLALGIPQQRTVAYRGVAKSYAAFAQASYTPAILGDKLELTLGGRYTEDRRSLDQQDTAFGLPVPPSRQLARKWTNFSANGSVLYKFTEAVNAYARVSSGYKSGGFNPADLIGNGYDPEKVVAYEAGLKSEWFDRRLRVNIAGFYNDYKDRQISVLTTSPTGGASNSTQNAGRAKFKGIELEVTAAPVRGLILEGSLGYTDPKYKVYQFVPAAGAAPINVADEARFQYQTKITTHAAIQYSFVDSGFGVPSVRVEYNHTGQRYFLPLDRLAPFNRIMRDPGFDDVQAQISLSRIPLGRTTAELTVYGRNLLDDDKHRTAAIDFGALGFAEAQYVMPRSWGVSLMIDF</sequence>
<evidence type="ECO:0000256" key="2">
    <source>
        <dbReference type="ARBA" id="ARBA00022448"/>
    </source>
</evidence>
<dbReference type="GO" id="GO:0009279">
    <property type="term" value="C:cell outer membrane"/>
    <property type="evidence" value="ECO:0007669"/>
    <property type="project" value="UniProtKB-SubCell"/>
</dbReference>
<dbReference type="Pfam" id="PF07715">
    <property type="entry name" value="Plug"/>
    <property type="match status" value="1"/>
</dbReference>
<organism evidence="16 17">
    <name type="scientific">Sphingomonas jatrophae</name>
    <dbReference type="NCBI Taxonomy" id="1166337"/>
    <lineage>
        <taxon>Bacteria</taxon>
        <taxon>Pseudomonadati</taxon>
        <taxon>Pseudomonadota</taxon>
        <taxon>Alphaproteobacteria</taxon>
        <taxon>Sphingomonadales</taxon>
        <taxon>Sphingomonadaceae</taxon>
        <taxon>Sphingomonas</taxon>
    </lineage>
</organism>
<accession>A0A1I6KFT0</accession>
<evidence type="ECO:0000313" key="16">
    <source>
        <dbReference type="EMBL" id="SFR90089.1"/>
    </source>
</evidence>
<dbReference type="EMBL" id="FOZG01000001">
    <property type="protein sequence ID" value="SFR90089.1"/>
    <property type="molecule type" value="Genomic_DNA"/>
</dbReference>
<dbReference type="InterPro" id="IPR036942">
    <property type="entry name" value="Beta-barrel_TonB_sf"/>
</dbReference>
<evidence type="ECO:0000256" key="1">
    <source>
        <dbReference type="ARBA" id="ARBA00004571"/>
    </source>
</evidence>
<keyword evidence="17" id="KW-1185">Reference proteome</keyword>
<proteinExistence type="inferred from homology"/>
<dbReference type="InterPro" id="IPR039426">
    <property type="entry name" value="TonB-dep_rcpt-like"/>
</dbReference>
<evidence type="ECO:0000256" key="10">
    <source>
        <dbReference type="ARBA" id="ARBA00023237"/>
    </source>
</evidence>
<dbReference type="Gene3D" id="2.40.170.20">
    <property type="entry name" value="TonB-dependent receptor, beta-barrel domain"/>
    <property type="match status" value="1"/>
</dbReference>
<evidence type="ECO:0000256" key="11">
    <source>
        <dbReference type="PROSITE-ProRule" id="PRU01360"/>
    </source>
</evidence>
<evidence type="ECO:0000256" key="12">
    <source>
        <dbReference type="RuleBase" id="RU003357"/>
    </source>
</evidence>
<dbReference type="PANTHER" id="PTHR32552:SF81">
    <property type="entry name" value="TONB-DEPENDENT OUTER MEMBRANE RECEPTOR"/>
    <property type="match status" value="1"/>
</dbReference>
<dbReference type="Pfam" id="PF00593">
    <property type="entry name" value="TonB_dep_Rec_b-barrel"/>
    <property type="match status" value="1"/>
</dbReference>
<evidence type="ECO:0000313" key="17">
    <source>
        <dbReference type="Proteomes" id="UP000198824"/>
    </source>
</evidence>